<feature type="domain" description="Right handed beta helix" evidence="3">
    <location>
        <begin position="348"/>
        <end position="495"/>
    </location>
</feature>
<dbReference type="AlphaFoldDB" id="A0A2S7N0C1"/>
<sequence length="556" mass="61236">MVPIILQVRLTFRLSNMKFWLPLFIVIVLLSILVFKLKPDEELKGLLRTNDPAEEEMAKTINLQDEINQASNNGGGIVTVPKGVFTVDETIILKSNVHLKGAGMGETTIRLNLKKSKGNEEDSTILKTEHNAQNIQISDMTFDGEKNKRKKQINDSYSHTVVLQFVDGFEISRVEVIRSPSASIMLFNSRNGVVNNSKIKDGGSNGIIGLQKTENVEIINNEIDHTDHQNGIFISYQEGKSSNNVTIEGNKVKDAGDFGIEVGHLVEAGEEQHVNITVRDNVVTRSRNAGIAFRTVSDGVIEDNIIKGYGKTGGYGGDAIFVEGWKNQSVNVKVSNNIIEQTYQTGDANAIYVTGMVDTIIENNEVKGSRGKGLFVQASVIGEETGDFPEGIRLFNQLAIRGNKIYKGKMEGIHLQGYKAEGISITNNDINHNLAAGLVIANLNVMSRGLVVRDNIIKDNGLAGIDMYSQEDFVFEGNRLINNGQKAKDIKNRSAIVLFNVGNGLLRKNTYEEGQKVPTQKYYLQIAELTGQVTQQDAEFIGLTPQLGNSTDDYLE</sequence>
<dbReference type="Gene3D" id="2.160.20.10">
    <property type="entry name" value="Single-stranded right-handed beta-helix, Pectin lyase-like"/>
    <property type="match status" value="2"/>
</dbReference>
<keyword evidence="5" id="KW-1185">Reference proteome</keyword>
<dbReference type="PANTHER" id="PTHR22990:SF15">
    <property type="entry name" value="F-BOX ONLY PROTEIN 10"/>
    <property type="match status" value="1"/>
</dbReference>
<dbReference type="OrthoDB" id="6502305at2"/>
<accession>A0A2S7N0C1</accession>
<dbReference type="InterPro" id="IPR006626">
    <property type="entry name" value="PbH1"/>
</dbReference>
<evidence type="ECO:0000256" key="1">
    <source>
        <dbReference type="ARBA" id="ARBA00022737"/>
    </source>
</evidence>
<dbReference type="InterPro" id="IPR039448">
    <property type="entry name" value="Beta_helix"/>
</dbReference>
<evidence type="ECO:0000313" key="4">
    <source>
        <dbReference type="EMBL" id="PQD95447.1"/>
    </source>
</evidence>
<proteinExistence type="predicted"/>
<keyword evidence="2" id="KW-0812">Transmembrane</keyword>
<evidence type="ECO:0000256" key="2">
    <source>
        <dbReference type="SAM" id="Phobius"/>
    </source>
</evidence>
<gene>
    <name evidence="4" type="ORF">CYL18_09175</name>
</gene>
<dbReference type="Proteomes" id="UP000239663">
    <property type="component" value="Unassembled WGS sequence"/>
</dbReference>
<dbReference type="InterPro" id="IPR011050">
    <property type="entry name" value="Pectin_lyase_fold/virulence"/>
</dbReference>
<dbReference type="SUPFAM" id="SSF51126">
    <property type="entry name" value="Pectin lyase-like"/>
    <property type="match status" value="2"/>
</dbReference>
<name>A0A2S7N0C1_9BACI</name>
<dbReference type="Pfam" id="PF13229">
    <property type="entry name" value="Beta_helix"/>
    <property type="match status" value="2"/>
</dbReference>
<feature type="domain" description="Right handed beta helix" evidence="3">
    <location>
        <begin position="151"/>
        <end position="262"/>
    </location>
</feature>
<dbReference type="InterPro" id="IPR012334">
    <property type="entry name" value="Pectin_lyas_fold"/>
</dbReference>
<reference evidence="4 5" key="1">
    <citation type="submission" date="2017-12" db="EMBL/GenBank/DDBJ databases">
        <title>Taxonomic description and draft genome of Pradoshia cofamensis Gen. nov., sp. nov., a thermotolerant bacillale isolated from anterior gut of earthworm Eisenia fetida.</title>
        <authorList>
            <person name="Saha T."/>
            <person name="Chakraborty R."/>
        </authorList>
    </citation>
    <scope>NUCLEOTIDE SEQUENCE [LARGE SCALE GENOMIC DNA]</scope>
    <source>
        <strain evidence="4 5">EAG3</strain>
    </source>
</reference>
<dbReference type="PANTHER" id="PTHR22990">
    <property type="entry name" value="F-BOX ONLY PROTEIN"/>
    <property type="match status" value="1"/>
</dbReference>
<protein>
    <recommendedName>
        <fullName evidence="3">Right handed beta helix domain-containing protein</fullName>
    </recommendedName>
</protein>
<evidence type="ECO:0000313" key="5">
    <source>
        <dbReference type="Proteomes" id="UP000239663"/>
    </source>
</evidence>
<comment type="caution">
    <text evidence="4">The sequence shown here is derived from an EMBL/GenBank/DDBJ whole genome shotgun (WGS) entry which is preliminary data.</text>
</comment>
<dbReference type="InterPro" id="IPR051550">
    <property type="entry name" value="SCF-Subunits/Alg-Epimerases"/>
</dbReference>
<keyword evidence="2" id="KW-0472">Membrane</keyword>
<dbReference type="EMBL" id="PKOZ01000004">
    <property type="protein sequence ID" value="PQD95447.1"/>
    <property type="molecule type" value="Genomic_DNA"/>
</dbReference>
<evidence type="ECO:0000259" key="3">
    <source>
        <dbReference type="Pfam" id="PF13229"/>
    </source>
</evidence>
<feature type="transmembrane region" description="Helical" evidence="2">
    <location>
        <begin position="19"/>
        <end position="37"/>
    </location>
</feature>
<organism evidence="4 5">
    <name type="scientific">Pradoshia eiseniae</name>
    <dbReference type="NCBI Taxonomy" id="2064768"/>
    <lineage>
        <taxon>Bacteria</taxon>
        <taxon>Bacillati</taxon>
        <taxon>Bacillota</taxon>
        <taxon>Bacilli</taxon>
        <taxon>Bacillales</taxon>
        <taxon>Bacillaceae</taxon>
        <taxon>Pradoshia</taxon>
    </lineage>
</organism>
<dbReference type="RefSeq" id="WP_104849202.1">
    <property type="nucleotide sequence ID" value="NZ_PKOZ01000004.1"/>
</dbReference>
<keyword evidence="1" id="KW-0677">Repeat</keyword>
<keyword evidence="2" id="KW-1133">Transmembrane helix</keyword>
<dbReference type="SMART" id="SM00710">
    <property type="entry name" value="PbH1"/>
    <property type="match status" value="11"/>
</dbReference>